<proteinExistence type="predicted"/>
<dbReference type="Pfam" id="PF13407">
    <property type="entry name" value="Peripla_BP_4"/>
    <property type="match status" value="1"/>
</dbReference>
<evidence type="ECO:0000256" key="4">
    <source>
        <dbReference type="ARBA" id="ARBA00023163"/>
    </source>
</evidence>
<protein>
    <submittedName>
        <fullName evidence="6">LacI family DNA-binding transcriptional regulator</fullName>
    </submittedName>
</protein>
<keyword evidence="3 6" id="KW-0238">DNA-binding</keyword>
<evidence type="ECO:0000313" key="7">
    <source>
        <dbReference type="Proteomes" id="UP001218231"/>
    </source>
</evidence>
<evidence type="ECO:0000256" key="2">
    <source>
        <dbReference type="ARBA" id="ARBA00023015"/>
    </source>
</evidence>
<name>A0ABY7TVH1_9SPHN</name>
<accession>A0ABY7TVH1</accession>
<dbReference type="InterPro" id="IPR000843">
    <property type="entry name" value="HTH_LacI"/>
</dbReference>
<evidence type="ECO:0000256" key="1">
    <source>
        <dbReference type="ARBA" id="ARBA00022491"/>
    </source>
</evidence>
<organism evidence="6 7">
    <name type="scientific">Novosphingobium humi</name>
    <dbReference type="NCBI Taxonomy" id="2282397"/>
    <lineage>
        <taxon>Bacteria</taxon>
        <taxon>Pseudomonadati</taxon>
        <taxon>Pseudomonadota</taxon>
        <taxon>Alphaproteobacteria</taxon>
        <taxon>Sphingomonadales</taxon>
        <taxon>Sphingomonadaceae</taxon>
        <taxon>Novosphingobium</taxon>
    </lineage>
</organism>
<dbReference type="Proteomes" id="UP001218231">
    <property type="component" value="Chromosome"/>
</dbReference>
<evidence type="ECO:0000256" key="3">
    <source>
        <dbReference type="ARBA" id="ARBA00023125"/>
    </source>
</evidence>
<evidence type="ECO:0000259" key="5">
    <source>
        <dbReference type="PROSITE" id="PS50932"/>
    </source>
</evidence>
<dbReference type="RefSeq" id="WP_273617030.1">
    <property type="nucleotide sequence ID" value="NZ_CP117417.1"/>
</dbReference>
<keyword evidence="2" id="KW-0805">Transcription regulation</keyword>
<keyword evidence="7" id="KW-1185">Reference proteome</keyword>
<dbReference type="SUPFAM" id="SSF47413">
    <property type="entry name" value="lambda repressor-like DNA-binding domains"/>
    <property type="match status" value="1"/>
</dbReference>
<dbReference type="SUPFAM" id="SSF53822">
    <property type="entry name" value="Periplasmic binding protein-like I"/>
    <property type="match status" value="1"/>
</dbReference>
<dbReference type="CDD" id="cd06278">
    <property type="entry name" value="PBP1_LacI-like"/>
    <property type="match status" value="1"/>
</dbReference>
<dbReference type="PANTHER" id="PTHR30146:SF148">
    <property type="entry name" value="HTH-TYPE TRANSCRIPTIONAL REPRESSOR PURR-RELATED"/>
    <property type="match status" value="1"/>
</dbReference>
<dbReference type="InterPro" id="IPR025997">
    <property type="entry name" value="SBP_2_dom"/>
</dbReference>
<dbReference type="Gene3D" id="1.10.260.40">
    <property type="entry name" value="lambda repressor-like DNA-binding domains"/>
    <property type="match status" value="1"/>
</dbReference>
<keyword evidence="4" id="KW-0804">Transcription</keyword>
<dbReference type="GO" id="GO:0003677">
    <property type="term" value="F:DNA binding"/>
    <property type="evidence" value="ECO:0007669"/>
    <property type="project" value="UniProtKB-KW"/>
</dbReference>
<dbReference type="Pfam" id="PF00356">
    <property type="entry name" value="LacI"/>
    <property type="match status" value="1"/>
</dbReference>
<keyword evidence="1" id="KW-0678">Repressor</keyword>
<dbReference type="CDD" id="cd01392">
    <property type="entry name" value="HTH_LacI"/>
    <property type="match status" value="1"/>
</dbReference>
<feature type="domain" description="HTH lacI-type" evidence="5">
    <location>
        <begin position="6"/>
        <end position="59"/>
    </location>
</feature>
<dbReference type="SMART" id="SM00354">
    <property type="entry name" value="HTH_LACI"/>
    <property type="match status" value="1"/>
</dbReference>
<reference evidence="6 7" key="1">
    <citation type="submission" date="2023-02" db="EMBL/GenBank/DDBJ databases">
        <title>Genome sequence of Novosphingobium humi KACC 19094.</title>
        <authorList>
            <person name="Kim S."/>
            <person name="Heo J."/>
            <person name="Kwon S.-W."/>
        </authorList>
    </citation>
    <scope>NUCLEOTIDE SEQUENCE [LARGE SCALE GENOMIC DNA]</scope>
    <source>
        <strain evidence="6 7">KACC 19094</strain>
    </source>
</reference>
<evidence type="ECO:0000313" key="6">
    <source>
        <dbReference type="EMBL" id="WCT76616.1"/>
    </source>
</evidence>
<dbReference type="InterPro" id="IPR028082">
    <property type="entry name" value="Peripla_BP_I"/>
</dbReference>
<sequence length="332" mass="35188">MSSRRATGSDVARVAGVSKSAVSRAFTGGIVSDEARKRIMDAARILRYRPNASARSLITSRSRLLGLAITSLDNQFYPALVEQLHESAAAAGYRIVLFITHGEADLDPVLDELLRYQLDGVILASSSLATRVARECIEAGVPVVMLNNIDPEGKIAGVCADNAHGARAVAEYLLAQGRRRLGLITGLGESSAGVERAQSFMQAVAEHPQARLLTACGHFTAQGAYDAARSLLERDEPAQSLFCVTDFMALSALQAVRDLGLAPGRDVAVFGFDDAPIAAWGAFELATYASPLAAMVQATLALLQDQIEGGERCTGTLRLKGQLMVRASGSKT</sequence>
<dbReference type="PANTHER" id="PTHR30146">
    <property type="entry name" value="LACI-RELATED TRANSCRIPTIONAL REPRESSOR"/>
    <property type="match status" value="1"/>
</dbReference>
<dbReference type="PROSITE" id="PS50932">
    <property type="entry name" value="HTH_LACI_2"/>
    <property type="match status" value="1"/>
</dbReference>
<dbReference type="Gene3D" id="3.40.50.2300">
    <property type="match status" value="2"/>
</dbReference>
<gene>
    <name evidence="6" type="ORF">PQ457_11795</name>
</gene>
<dbReference type="EMBL" id="CP117417">
    <property type="protein sequence ID" value="WCT76616.1"/>
    <property type="molecule type" value="Genomic_DNA"/>
</dbReference>
<dbReference type="InterPro" id="IPR010982">
    <property type="entry name" value="Lambda_DNA-bd_dom_sf"/>
</dbReference>